<name>A0ABZ1TR63_STRVG</name>
<geneLocation type="plasmid" evidence="1 2">
    <name>unnamed1</name>
</geneLocation>
<protein>
    <submittedName>
        <fullName evidence="1">Uncharacterized protein</fullName>
    </submittedName>
</protein>
<gene>
    <name evidence="1" type="ORF">OG517_43385</name>
</gene>
<evidence type="ECO:0000313" key="1">
    <source>
        <dbReference type="EMBL" id="WUQ18269.1"/>
    </source>
</evidence>
<evidence type="ECO:0000313" key="2">
    <source>
        <dbReference type="Proteomes" id="UP001432039"/>
    </source>
</evidence>
<accession>A0ABZ1TR63</accession>
<keyword evidence="2" id="KW-1185">Reference proteome</keyword>
<keyword evidence="1" id="KW-0614">Plasmid</keyword>
<reference evidence="1" key="1">
    <citation type="submission" date="2022-10" db="EMBL/GenBank/DDBJ databases">
        <title>The complete genomes of actinobacterial strains from the NBC collection.</title>
        <authorList>
            <person name="Joergensen T.S."/>
            <person name="Alvarez Arevalo M."/>
            <person name="Sterndorff E.B."/>
            <person name="Faurdal D."/>
            <person name="Vuksanovic O."/>
            <person name="Mourched A.-S."/>
            <person name="Charusanti P."/>
            <person name="Shaw S."/>
            <person name="Blin K."/>
            <person name="Weber T."/>
        </authorList>
    </citation>
    <scope>NUCLEOTIDE SEQUENCE</scope>
    <source>
        <strain evidence="1">NBC_00248</strain>
        <plasmid evidence="1">unnamed1</plasmid>
    </source>
</reference>
<sequence length="56" mass="6064">MSEQTITKPRPQVVTWAPSQTGPCARCHAPTCRYGVGGSPLCTSCRQARQEQPAHP</sequence>
<dbReference type="EMBL" id="CP108091">
    <property type="protein sequence ID" value="WUQ18269.1"/>
    <property type="molecule type" value="Genomic_DNA"/>
</dbReference>
<dbReference type="Proteomes" id="UP001432039">
    <property type="component" value="Plasmid unnamed1"/>
</dbReference>
<proteinExistence type="predicted"/>
<organism evidence="1 2">
    <name type="scientific">Streptomyces virginiae</name>
    <name type="common">Streptomyces cinnamonensis</name>
    <dbReference type="NCBI Taxonomy" id="1961"/>
    <lineage>
        <taxon>Bacteria</taxon>
        <taxon>Bacillati</taxon>
        <taxon>Actinomycetota</taxon>
        <taxon>Actinomycetes</taxon>
        <taxon>Kitasatosporales</taxon>
        <taxon>Streptomycetaceae</taxon>
        <taxon>Streptomyces</taxon>
    </lineage>
</organism>
<dbReference type="RefSeq" id="WP_328966214.1">
    <property type="nucleotide sequence ID" value="NZ_CP108091.1"/>
</dbReference>